<proteinExistence type="predicted"/>
<dbReference type="InterPro" id="IPR011992">
    <property type="entry name" value="EF-hand-dom_pair"/>
</dbReference>
<sequence length="148" mass="16985">MFFESYKELEDCFSLFDSNRNGYLNAEELGHALRAMGLNPSQCQVEKILQSVDRSHRNEMSIDEFSQLCGMSRPQTKISKQHLMRRIAKFDADKNGFIDARELKSVLRANGESLEENHVEEILRDFDTNRDGKLSIEELAVGLLGRSK</sequence>
<dbReference type="InterPro" id="IPR002048">
    <property type="entry name" value="EF_hand_dom"/>
</dbReference>
<dbReference type="AlphaFoldDB" id="A0AAU9JSK6"/>
<accession>A0AAU9JSK6</accession>
<comment type="caution">
    <text evidence="7">The sequence shown here is derived from an EMBL/GenBank/DDBJ whole genome shotgun (WGS) entry which is preliminary data.</text>
</comment>
<dbReference type="InterPro" id="IPR018247">
    <property type="entry name" value="EF_Hand_1_Ca_BS"/>
</dbReference>
<dbReference type="Pfam" id="PF13499">
    <property type="entry name" value="EF-hand_7"/>
    <property type="match status" value="2"/>
</dbReference>
<evidence type="ECO:0000256" key="2">
    <source>
        <dbReference type="ARBA" id="ARBA00022723"/>
    </source>
</evidence>
<evidence type="ECO:0000256" key="1">
    <source>
        <dbReference type="ARBA" id="ARBA00020786"/>
    </source>
</evidence>
<dbReference type="PROSITE" id="PS00018">
    <property type="entry name" value="EF_HAND_1"/>
    <property type="match status" value="3"/>
</dbReference>
<dbReference type="GO" id="GO:0005509">
    <property type="term" value="F:calcium ion binding"/>
    <property type="evidence" value="ECO:0007669"/>
    <property type="project" value="InterPro"/>
</dbReference>
<protein>
    <recommendedName>
        <fullName evidence="1">Calmodulin</fullName>
    </recommendedName>
</protein>
<gene>
    <name evidence="7" type="ORF">BSTOLATCC_MIC52166</name>
</gene>
<evidence type="ECO:0000256" key="3">
    <source>
        <dbReference type="ARBA" id="ARBA00022737"/>
    </source>
</evidence>
<evidence type="ECO:0000313" key="8">
    <source>
        <dbReference type="Proteomes" id="UP001162131"/>
    </source>
</evidence>
<dbReference type="GO" id="GO:0016460">
    <property type="term" value="C:myosin II complex"/>
    <property type="evidence" value="ECO:0007669"/>
    <property type="project" value="TreeGrafter"/>
</dbReference>
<keyword evidence="5" id="KW-0007">Acetylation</keyword>
<evidence type="ECO:0000259" key="6">
    <source>
        <dbReference type="PROSITE" id="PS50222"/>
    </source>
</evidence>
<dbReference type="PANTHER" id="PTHR23048">
    <property type="entry name" value="MYOSIN LIGHT CHAIN 1, 3"/>
    <property type="match status" value="1"/>
</dbReference>
<keyword evidence="3" id="KW-0677">Repeat</keyword>
<evidence type="ECO:0000256" key="5">
    <source>
        <dbReference type="ARBA" id="ARBA00022990"/>
    </source>
</evidence>
<dbReference type="SUPFAM" id="SSF47473">
    <property type="entry name" value="EF-hand"/>
    <property type="match status" value="1"/>
</dbReference>
<feature type="domain" description="EF-hand" evidence="6">
    <location>
        <begin position="114"/>
        <end position="148"/>
    </location>
</feature>
<dbReference type="InterPro" id="IPR050230">
    <property type="entry name" value="CALM/Myosin/TropC-like"/>
</dbReference>
<feature type="domain" description="EF-hand" evidence="6">
    <location>
        <begin position="78"/>
        <end position="113"/>
    </location>
</feature>
<feature type="domain" description="EF-hand" evidence="6">
    <location>
        <begin position="4"/>
        <end position="39"/>
    </location>
</feature>
<dbReference type="EMBL" id="CAJZBQ010000052">
    <property type="protein sequence ID" value="CAG9330752.1"/>
    <property type="molecule type" value="Genomic_DNA"/>
</dbReference>
<keyword evidence="8" id="KW-1185">Reference proteome</keyword>
<dbReference type="SMART" id="SM00054">
    <property type="entry name" value="EFh"/>
    <property type="match status" value="4"/>
</dbReference>
<name>A0AAU9JSK6_9CILI</name>
<evidence type="ECO:0000313" key="7">
    <source>
        <dbReference type="EMBL" id="CAG9330752.1"/>
    </source>
</evidence>
<reference evidence="7" key="1">
    <citation type="submission" date="2021-09" db="EMBL/GenBank/DDBJ databases">
        <authorList>
            <consortium name="AG Swart"/>
            <person name="Singh M."/>
            <person name="Singh A."/>
            <person name="Seah K."/>
            <person name="Emmerich C."/>
        </authorList>
    </citation>
    <scope>NUCLEOTIDE SEQUENCE</scope>
    <source>
        <strain evidence="7">ATCC30299</strain>
    </source>
</reference>
<dbReference type="CDD" id="cd00051">
    <property type="entry name" value="EFh"/>
    <property type="match status" value="1"/>
</dbReference>
<dbReference type="FunFam" id="1.10.238.10:FF:000001">
    <property type="entry name" value="Calmodulin 1"/>
    <property type="match status" value="1"/>
</dbReference>
<dbReference type="PANTHER" id="PTHR23048:SF0">
    <property type="entry name" value="CALMODULIN LIKE 3"/>
    <property type="match status" value="1"/>
</dbReference>
<evidence type="ECO:0000256" key="4">
    <source>
        <dbReference type="ARBA" id="ARBA00022837"/>
    </source>
</evidence>
<keyword evidence="4" id="KW-0106">Calcium</keyword>
<keyword evidence="2" id="KW-0479">Metal-binding</keyword>
<organism evidence="7 8">
    <name type="scientific">Blepharisma stoltei</name>
    <dbReference type="NCBI Taxonomy" id="1481888"/>
    <lineage>
        <taxon>Eukaryota</taxon>
        <taxon>Sar</taxon>
        <taxon>Alveolata</taxon>
        <taxon>Ciliophora</taxon>
        <taxon>Postciliodesmatophora</taxon>
        <taxon>Heterotrichea</taxon>
        <taxon>Heterotrichida</taxon>
        <taxon>Blepharismidae</taxon>
        <taxon>Blepharisma</taxon>
    </lineage>
</organism>
<dbReference type="Gene3D" id="1.10.238.10">
    <property type="entry name" value="EF-hand"/>
    <property type="match status" value="2"/>
</dbReference>
<dbReference type="Proteomes" id="UP001162131">
    <property type="component" value="Unassembled WGS sequence"/>
</dbReference>
<dbReference type="PROSITE" id="PS50222">
    <property type="entry name" value="EF_HAND_2"/>
    <property type="match status" value="3"/>
</dbReference>